<dbReference type="InterPro" id="IPR011047">
    <property type="entry name" value="Quinoprotein_ADH-like_sf"/>
</dbReference>
<reference evidence="1 2" key="1">
    <citation type="submission" date="2017-12" db="EMBL/GenBank/DDBJ databases">
        <authorList>
            <person name="Paulsen S."/>
            <person name="Gram L.K."/>
        </authorList>
    </citation>
    <scope>NUCLEOTIDE SEQUENCE [LARGE SCALE GENOMIC DNA]</scope>
    <source>
        <strain evidence="1 2">S2897</strain>
    </source>
</reference>
<reference evidence="2" key="2">
    <citation type="submission" date="2019-06" db="EMBL/GenBank/DDBJ databases">
        <title>Co-occurence of chitin degradation, pigmentation and bioactivity in marine Pseudoalteromonas.</title>
        <authorList>
            <person name="Sonnenschein E.C."/>
            <person name="Bech P.K."/>
        </authorList>
    </citation>
    <scope>NUCLEOTIDE SEQUENCE [LARGE SCALE GENOMIC DNA]</scope>
    <source>
        <strain evidence="2">S2897</strain>
    </source>
</reference>
<evidence type="ECO:0000313" key="2">
    <source>
        <dbReference type="Proteomes" id="UP000305874"/>
    </source>
</evidence>
<dbReference type="Gene3D" id="2.130.10.10">
    <property type="entry name" value="YVTN repeat-like/Quinoprotein amine dehydrogenase"/>
    <property type="match status" value="1"/>
</dbReference>
<name>A0A5S3YJL0_9GAMM</name>
<dbReference type="InterPro" id="IPR015943">
    <property type="entry name" value="WD40/YVTN_repeat-like_dom_sf"/>
</dbReference>
<proteinExistence type="predicted"/>
<feature type="non-terminal residue" evidence="1">
    <location>
        <position position="1"/>
    </location>
</feature>
<comment type="caution">
    <text evidence="1">The sequence shown here is derived from an EMBL/GenBank/DDBJ whole genome shotgun (WGS) entry which is preliminary data.</text>
</comment>
<organism evidence="1 2">
    <name type="scientific">Pseudoalteromonas ruthenica</name>
    <dbReference type="NCBI Taxonomy" id="151081"/>
    <lineage>
        <taxon>Bacteria</taxon>
        <taxon>Pseudomonadati</taxon>
        <taxon>Pseudomonadota</taxon>
        <taxon>Gammaproteobacteria</taxon>
        <taxon>Alteromonadales</taxon>
        <taxon>Pseudoalteromonadaceae</taxon>
        <taxon>Pseudoalteromonas</taxon>
    </lineage>
</organism>
<protein>
    <submittedName>
        <fullName evidence="1">Outer membrane protein assembly factor BamB</fullName>
    </submittedName>
</protein>
<dbReference type="AlphaFoldDB" id="A0A5S3YJL0"/>
<dbReference type="RefSeq" id="WP_171041991.1">
    <property type="nucleotide sequence ID" value="NZ_PNCG01000821.1"/>
</dbReference>
<accession>A0A5S3YJL0</accession>
<sequence>TTPTVAGDYLVVGDQEGNLHWLDKQSGQLVSRESFDSSGFFVEPVVYGDKLILYTRDGEVSAVKIP</sequence>
<gene>
    <name evidence="1" type="ORF">CWC05_22670</name>
</gene>
<dbReference type="SUPFAM" id="SSF50998">
    <property type="entry name" value="Quinoprotein alcohol dehydrogenase-like"/>
    <property type="match status" value="1"/>
</dbReference>
<evidence type="ECO:0000313" key="1">
    <source>
        <dbReference type="EMBL" id="TMP72057.1"/>
    </source>
</evidence>
<dbReference type="EMBL" id="PNCG01000821">
    <property type="protein sequence ID" value="TMP72057.1"/>
    <property type="molecule type" value="Genomic_DNA"/>
</dbReference>
<dbReference type="Proteomes" id="UP000305874">
    <property type="component" value="Unassembled WGS sequence"/>
</dbReference>